<protein>
    <submittedName>
        <fullName evidence="2">Uncharacterized protein</fullName>
    </submittedName>
</protein>
<dbReference type="EMBL" id="CAAALY010003460">
    <property type="protein sequence ID" value="VEL08231.1"/>
    <property type="molecule type" value="Genomic_DNA"/>
</dbReference>
<organism evidence="2 3">
    <name type="scientific">Protopolystoma xenopodis</name>
    <dbReference type="NCBI Taxonomy" id="117903"/>
    <lineage>
        <taxon>Eukaryota</taxon>
        <taxon>Metazoa</taxon>
        <taxon>Spiralia</taxon>
        <taxon>Lophotrochozoa</taxon>
        <taxon>Platyhelminthes</taxon>
        <taxon>Monogenea</taxon>
        <taxon>Polyopisthocotylea</taxon>
        <taxon>Polystomatidea</taxon>
        <taxon>Polystomatidae</taxon>
        <taxon>Protopolystoma</taxon>
    </lineage>
</organism>
<evidence type="ECO:0000256" key="1">
    <source>
        <dbReference type="SAM" id="MobiDB-lite"/>
    </source>
</evidence>
<gene>
    <name evidence="2" type="ORF">PXEA_LOCUS1671</name>
</gene>
<comment type="caution">
    <text evidence="2">The sequence shown here is derived from an EMBL/GenBank/DDBJ whole genome shotgun (WGS) entry which is preliminary data.</text>
</comment>
<dbReference type="AlphaFoldDB" id="A0A3S4ZVK7"/>
<evidence type="ECO:0000313" key="2">
    <source>
        <dbReference type="EMBL" id="VEL08231.1"/>
    </source>
</evidence>
<reference evidence="2" key="1">
    <citation type="submission" date="2018-11" db="EMBL/GenBank/DDBJ databases">
        <authorList>
            <consortium name="Pathogen Informatics"/>
        </authorList>
    </citation>
    <scope>NUCLEOTIDE SEQUENCE</scope>
</reference>
<feature type="region of interest" description="Disordered" evidence="1">
    <location>
        <begin position="73"/>
        <end position="94"/>
    </location>
</feature>
<name>A0A3S4ZVK7_9PLAT</name>
<evidence type="ECO:0000313" key="3">
    <source>
        <dbReference type="Proteomes" id="UP000784294"/>
    </source>
</evidence>
<keyword evidence="3" id="KW-1185">Reference proteome</keyword>
<dbReference type="Proteomes" id="UP000784294">
    <property type="component" value="Unassembled WGS sequence"/>
</dbReference>
<accession>A0A3S4ZVK7</accession>
<sequence>MPSGPSGQPSAVWWQSFRSSMTRVRAQWQRSGSWRGPRGVTSIRERSPLVAVGQDGGLHSFFEAFQDGCVQQLDKRPPLPSQQQFQENKYHDSSSCGDDIVVNDDKFEALRSVEAVTKTAVVDQLCLVPDDNSLIVQGRPQTSTLTPSVQSSVQSTPNLVKLAPRG</sequence>
<proteinExistence type="predicted"/>